<protein>
    <submittedName>
        <fullName evidence="1">Transposase</fullName>
    </submittedName>
</protein>
<reference evidence="1 2" key="2">
    <citation type="submission" date="2015-01" db="EMBL/GenBank/DDBJ databases">
        <authorList>
            <consortium name="NBRP consortium"/>
            <person name="Sawabe T."/>
            <person name="Meirelles P."/>
            <person name="Feng G."/>
            <person name="Sayaka M."/>
            <person name="Hattori M."/>
            <person name="Ohkuma M."/>
        </authorList>
    </citation>
    <scope>NUCLEOTIDE SEQUENCE [LARGE SCALE GENOMIC DNA]</scope>
    <source>
        <strain evidence="1 2">JCM19232</strain>
    </source>
</reference>
<dbReference type="AlphaFoldDB" id="A0A0B8PML3"/>
<sequence>MGWMGHKDESTTWKYLRFLKRKEAFKVKFGILDSIMHDVLGGDDD</sequence>
<evidence type="ECO:0000313" key="2">
    <source>
        <dbReference type="Proteomes" id="UP000031670"/>
    </source>
</evidence>
<dbReference type="EMBL" id="BBSA01000010">
    <property type="protein sequence ID" value="GAM63929.1"/>
    <property type="molecule type" value="Genomic_DNA"/>
</dbReference>
<evidence type="ECO:0000313" key="1">
    <source>
        <dbReference type="EMBL" id="GAM63929.1"/>
    </source>
</evidence>
<accession>A0A0B8PML3</accession>
<dbReference type="Proteomes" id="UP000031670">
    <property type="component" value="Unassembled WGS sequence"/>
</dbReference>
<gene>
    <name evidence="1" type="ORF">JCM19232_2339</name>
</gene>
<proteinExistence type="predicted"/>
<comment type="caution">
    <text evidence="1">The sequence shown here is derived from an EMBL/GenBank/DDBJ whole genome shotgun (WGS) entry which is preliminary data.</text>
</comment>
<organism evidence="1 2">
    <name type="scientific">Vibrio ishigakensis</name>
    <dbReference type="NCBI Taxonomy" id="1481914"/>
    <lineage>
        <taxon>Bacteria</taxon>
        <taxon>Pseudomonadati</taxon>
        <taxon>Pseudomonadota</taxon>
        <taxon>Gammaproteobacteria</taxon>
        <taxon>Vibrionales</taxon>
        <taxon>Vibrionaceae</taxon>
        <taxon>Vibrio</taxon>
    </lineage>
</organism>
<name>A0A0B8PML3_9VIBR</name>
<reference evidence="1 2" key="1">
    <citation type="submission" date="2015-01" db="EMBL/GenBank/DDBJ databases">
        <title>Vibrio sp. C5 JCM 19232 whole genome shotgun sequence.</title>
        <authorList>
            <person name="Sawabe T."/>
            <person name="Meirelles P."/>
            <person name="Feng G."/>
            <person name="Sayaka M."/>
            <person name="Hattori M."/>
            <person name="Ohkuma M."/>
        </authorList>
    </citation>
    <scope>NUCLEOTIDE SEQUENCE [LARGE SCALE GENOMIC DNA]</scope>
    <source>
        <strain evidence="1 2">JCM19232</strain>
    </source>
</reference>